<protein>
    <submittedName>
        <fullName evidence="2">Uncharacterized protein</fullName>
    </submittedName>
</protein>
<feature type="region of interest" description="Disordered" evidence="1">
    <location>
        <begin position="1"/>
        <end position="67"/>
    </location>
</feature>
<feature type="region of interest" description="Disordered" evidence="1">
    <location>
        <begin position="124"/>
        <end position="196"/>
    </location>
</feature>
<reference evidence="2" key="1">
    <citation type="journal article" date="2017" name="Nature">
        <title>The genome of Chenopodium quinoa.</title>
        <authorList>
            <person name="Jarvis D.E."/>
            <person name="Ho Y.S."/>
            <person name="Lightfoot D.J."/>
            <person name="Schmoeckel S.M."/>
            <person name="Li B."/>
            <person name="Borm T.J.A."/>
            <person name="Ohyanagi H."/>
            <person name="Mineta K."/>
            <person name="Michell C.T."/>
            <person name="Saber N."/>
            <person name="Kharbatia N.M."/>
            <person name="Rupper R.R."/>
            <person name="Sharp A.R."/>
            <person name="Dally N."/>
            <person name="Boughton B.A."/>
            <person name="Woo Y.H."/>
            <person name="Gao G."/>
            <person name="Schijlen E.G.W.M."/>
            <person name="Guo X."/>
            <person name="Momin A.A."/>
            <person name="Negrao S."/>
            <person name="Al-Babili S."/>
            <person name="Gehring C."/>
            <person name="Roessner U."/>
            <person name="Jung C."/>
            <person name="Murphy K."/>
            <person name="Arold S.T."/>
            <person name="Gojobori T."/>
            <person name="van der Linden C.G."/>
            <person name="van Loo E.N."/>
            <person name="Jellen E.N."/>
            <person name="Maughan P.J."/>
            <person name="Tester M."/>
        </authorList>
    </citation>
    <scope>NUCLEOTIDE SEQUENCE [LARGE SCALE GENOMIC DNA]</scope>
    <source>
        <strain evidence="2">cv. PI 614886</strain>
    </source>
</reference>
<sequence length="306" mass="32773">MSPRKHKDKDAATSSKTDSTTCKKAPYSLSYQHLTDPTTTLKPLEPNLSDKQVAPPLKPPSEVPIGENLSQNLSLNLSQFPNIEFVSTTDLPNADSNFVDDYDWEDNRGDSPLRWIELLSGFESSDGEDPTYVPEINLGEDDNDLGEDIGRDKEKEGEFDFGSLDLEVEPTDELEGTDFIAPESDESDDELREARERVKSCNSKLFEVAVQLQKEASEGNLGEKPSSVPTTSEPGEEQPSQMASSSTPATVATATPSSAHHNTPVLPTALGKGGRMILGGQGAKSAGTGRGRGRGDTGSESGAATT</sequence>
<organism evidence="2 3">
    <name type="scientific">Chenopodium quinoa</name>
    <name type="common">Quinoa</name>
    <dbReference type="NCBI Taxonomy" id="63459"/>
    <lineage>
        <taxon>Eukaryota</taxon>
        <taxon>Viridiplantae</taxon>
        <taxon>Streptophyta</taxon>
        <taxon>Embryophyta</taxon>
        <taxon>Tracheophyta</taxon>
        <taxon>Spermatophyta</taxon>
        <taxon>Magnoliopsida</taxon>
        <taxon>eudicotyledons</taxon>
        <taxon>Gunneridae</taxon>
        <taxon>Pentapetalae</taxon>
        <taxon>Caryophyllales</taxon>
        <taxon>Chenopodiaceae</taxon>
        <taxon>Chenopodioideae</taxon>
        <taxon>Atripliceae</taxon>
        <taxon>Chenopodium</taxon>
    </lineage>
</organism>
<evidence type="ECO:0000313" key="2">
    <source>
        <dbReference type="EnsemblPlants" id="AUR62009413-RA:cds"/>
    </source>
</evidence>
<feature type="compositionally biased region" description="Polar residues" evidence="1">
    <location>
        <begin position="227"/>
        <end position="242"/>
    </location>
</feature>
<reference evidence="2" key="2">
    <citation type="submission" date="2021-03" db="UniProtKB">
        <authorList>
            <consortium name="EnsemblPlants"/>
        </authorList>
    </citation>
    <scope>IDENTIFICATION</scope>
</reference>
<evidence type="ECO:0000313" key="3">
    <source>
        <dbReference type="Proteomes" id="UP000596660"/>
    </source>
</evidence>
<feature type="compositionally biased region" description="Acidic residues" evidence="1">
    <location>
        <begin position="138"/>
        <end position="147"/>
    </location>
</feature>
<dbReference type="Gramene" id="AUR62009413-RA">
    <property type="protein sequence ID" value="AUR62009413-RA:cds"/>
    <property type="gene ID" value="AUR62009413"/>
</dbReference>
<dbReference type="EnsemblPlants" id="AUR62009413-RA">
    <property type="protein sequence ID" value="AUR62009413-RA:cds"/>
    <property type="gene ID" value="AUR62009413"/>
</dbReference>
<feature type="compositionally biased region" description="Acidic residues" evidence="1">
    <location>
        <begin position="166"/>
        <end position="176"/>
    </location>
</feature>
<feature type="region of interest" description="Disordered" evidence="1">
    <location>
        <begin position="213"/>
        <end position="306"/>
    </location>
</feature>
<feature type="compositionally biased region" description="Low complexity" evidence="1">
    <location>
        <begin position="243"/>
        <end position="259"/>
    </location>
</feature>
<evidence type="ECO:0000256" key="1">
    <source>
        <dbReference type="SAM" id="MobiDB-lite"/>
    </source>
</evidence>
<name>A0A803LC24_CHEQI</name>
<keyword evidence="3" id="KW-1185">Reference proteome</keyword>
<feature type="compositionally biased region" description="Basic and acidic residues" evidence="1">
    <location>
        <begin position="148"/>
        <end position="158"/>
    </location>
</feature>
<dbReference type="Proteomes" id="UP000596660">
    <property type="component" value="Unplaced"/>
</dbReference>
<feature type="compositionally biased region" description="Low complexity" evidence="1">
    <location>
        <begin position="12"/>
        <end position="25"/>
    </location>
</feature>
<proteinExistence type="predicted"/>
<feature type="compositionally biased region" description="Gly residues" evidence="1">
    <location>
        <begin position="271"/>
        <end position="282"/>
    </location>
</feature>
<dbReference type="AlphaFoldDB" id="A0A803LC24"/>
<feature type="compositionally biased region" description="Polar residues" evidence="1">
    <location>
        <begin position="29"/>
        <end position="41"/>
    </location>
</feature>
<accession>A0A803LC24</accession>